<dbReference type="VEuPathDB" id="FungiDB:Z518_09256"/>
<keyword evidence="1" id="KW-0597">Phosphoprotein</keyword>
<dbReference type="InterPro" id="IPR027267">
    <property type="entry name" value="AH/BAR_dom_sf"/>
</dbReference>
<dbReference type="InterPro" id="IPR001849">
    <property type="entry name" value="PH_domain"/>
</dbReference>
<feature type="compositionally biased region" description="Polar residues" evidence="2">
    <location>
        <begin position="682"/>
        <end position="703"/>
    </location>
</feature>
<dbReference type="PROSITE" id="PS50003">
    <property type="entry name" value="PH_DOMAIN"/>
    <property type="match status" value="1"/>
</dbReference>
<dbReference type="STRING" id="1442369.A0A0D2IYA4"/>
<dbReference type="AlphaFoldDB" id="A0A0D2IYA4"/>
<dbReference type="OrthoDB" id="5598057at2759"/>
<evidence type="ECO:0000259" key="3">
    <source>
        <dbReference type="PROSITE" id="PS50003"/>
    </source>
</evidence>
<dbReference type="InterPro" id="IPR046869">
    <property type="entry name" value="SLM1/RGC1-like_PH"/>
</dbReference>
<dbReference type="PANTHER" id="PTHR31941:SF16">
    <property type="entry name" value="PHOSPHATIDYLINOSITOL 4,5-BISPHOSPHATE-BINDING PROTEIN SLM1-RELATED"/>
    <property type="match status" value="1"/>
</dbReference>
<dbReference type="Pfam" id="PF20399">
    <property type="entry name" value="PH_20"/>
    <property type="match status" value="1"/>
</dbReference>
<dbReference type="Gene3D" id="1.20.1270.60">
    <property type="entry name" value="Arfaptin homology (AH) domain/BAR domain"/>
    <property type="match status" value="1"/>
</dbReference>
<gene>
    <name evidence="4" type="ORF">Z518_09256</name>
</gene>
<accession>A0A0D2IYA4</accession>
<feature type="compositionally biased region" description="Polar residues" evidence="2">
    <location>
        <begin position="27"/>
        <end position="37"/>
    </location>
</feature>
<dbReference type="Gene3D" id="2.30.29.30">
    <property type="entry name" value="Pleckstrin-homology domain (PH domain)/Phosphotyrosine-binding domain (PTB)"/>
    <property type="match status" value="1"/>
</dbReference>
<evidence type="ECO:0000256" key="1">
    <source>
        <dbReference type="ARBA" id="ARBA00022553"/>
    </source>
</evidence>
<dbReference type="Pfam" id="PF20400">
    <property type="entry name" value="BAR_4"/>
    <property type="match status" value="1"/>
</dbReference>
<feature type="compositionally biased region" description="Polar residues" evidence="2">
    <location>
        <begin position="91"/>
        <end position="100"/>
    </location>
</feature>
<feature type="region of interest" description="Disordered" evidence="2">
    <location>
        <begin position="743"/>
        <end position="764"/>
    </location>
</feature>
<evidence type="ECO:0000256" key="2">
    <source>
        <dbReference type="SAM" id="MobiDB-lite"/>
    </source>
</evidence>
<proteinExistence type="predicted"/>
<keyword evidence="5" id="KW-1185">Reference proteome</keyword>
<dbReference type="CDD" id="cd13311">
    <property type="entry name" value="PH_Slm1"/>
    <property type="match status" value="1"/>
</dbReference>
<dbReference type="Proteomes" id="UP000053617">
    <property type="component" value="Unassembled WGS sequence"/>
</dbReference>
<feature type="domain" description="PH" evidence="3">
    <location>
        <begin position="428"/>
        <end position="533"/>
    </location>
</feature>
<dbReference type="GeneID" id="25297327"/>
<sequence length="895" mass="96449">MSRPMTPISPIHGSLPGIPDPSVHSLRPTSARPSSRPVSYVGTHHTGAISHLDQSQGAPQEISALSQAAELRDEVAGTSHETPELPRTDSHMSQGSQTLLPSRGGTLKKKGSLHKSASLKRTPSKRSSYAGSVRSLQLGEKEKYGETEETNSAFYCPVPTSGSPTELLANRFQAWRKVLKDLINYFRDLHKTYETRSKALLSTSNVINNTTIPSNFLTSGGIGDAASILRDFHKQALNEANKARDLENEVIIQLTGLRSDLQQKIKEIKSLSGDFKNSVDKEQEATRKAVRSLQESLGMVDHDAAATSGKGDPFLVKVAVDKQIEKQIDEENYLHRAYLNLEASGRELESIVVGEIQKAYNVLAGFLRREADDAYDTVEKLRDGPLAMAKDHEWEEFTTNNSQMVDPRNPIRQASHIVYPGKDHPAAIEVRSGMLERKSKYLKNYTPGWYILSPTHLHEFKSADRIAFQSPVMSLYLPEQKLGPHSEFGSSSHKFMLKGRQTGSMHRGHAWVFRAESHDTMLAWFNDIKELTEKRGEERNDFVRRQHARSLSGGSFKPASIISSDGALEEDEADKVAFSGEQSVRGNSVADGAVMVGAGGLGAAAMNDIEDNRSEAGWRPPQRPAPGGRFPSDVNVQRGLQAPLSPSSGESSDRDRDIIAAAGSLPGSGVPFSRATEKHTELQNAISQPPGMTSGMQSTTQSAPGHHPNILPSRAAPTSHDSGSQYGEWLAPIAAGAGGAALGAGAMHHHNHPQQQQPMADTVRRQMDGEPAIPKQGESSAPIPVATTATITAPTGPRAMSETTTALSSAVGNTTSSGTTDTATLSTVPTSAGYGVTNGSVFDAGGPKTSADYSLRPAERTKSHATIGDLHVPGEFPGTPALNEEVKLYQDAVQH</sequence>
<dbReference type="SMART" id="SM00233">
    <property type="entry name" value="PH"/>
    <property type="match status" value="1"/>
</dbReference>
<feature type="region of interest" description="Disordered" evidence="2">
    <location>
        <begin position="613"/>
        <end position="724"/>
    </location>
</feature>
<dbReference type="InterPro" id="IPR043453">
    <property type="entry name" value="Slm1_PH"/>
</dbReference>
<dbReference type="EMBL" id="KN847481">
    <property type="protein sequence ID" value="KIX01530.1"/>
    <property type="molecule type" value="Genomic_DNA"/>
</dbReference>
<evidence type="ECO:0000313" key="5">
    <source>
        <dbReference type="Proteomes" id="UP000053617"/>
    </source>
</evidence>
<organism evidence="4 5">
    <name type="scientific">Rhinocladiella mackenziei CBS 650.93</name>
    <dbReference type="NCBI Taxonomy" id="1442369"/>
    <lineage>
        <taxon>Eukaryota</taxon>
        <taxon>Fungi</taxon>
        <taxon>Dikarya</taxon>
        <taxon>Ascomycota</taxon>
        <taxon>Pezizomycotina</taxon>
        <taxon>Eurotiomycetes</taxon>
        <taxon>Chaetothyriomycetidae</taxon>
        <taxon>Chaetothyriales</taxon>
        <taxon>Herpotrichiellaceae</taxon>
        <taxon>Rhinocladiella</taxon>
    </lineage>
</organism>
<dbReference type="PANTHER" id="PTHR31941">
    <property type="entry name" value="CYTOSKELETAL SIGNALING PROTEIN SLM1"/>
    <property type="match status" value="1"/>
</dbReference>
<name>A0A0D2IYA4_9EURO</name>
<feature type="region of interest" description="Disordered" evidence="2">
    <location>
        <begin position="791"/>
        <end position="824"/>
    </location>
</feature>
<reference evidence="4 5" key="1">
    <citation type="submission" date="2015-01" db="EMBL/GenBank/DDBJ databases">
        <title>The Genome Sequence of Rhinocladiella mackenzie CBS 650.93.</title>
        <authorList>
            <consortium name="The Broad Institute Genomics Platform"/>
            <person name="Cuomo C."/>
            <person name="de Hoog S."/>
            <person name="Gorbushina A."/>
            <person name="Stielow B."/>
            <person name="Teixiera M."/>
            <person name="Abouelleil A."/>
            <person name="Chapman S.B."/>
            <person name="Priest M."/>
            <person name="Young S.K."/>
            <person name="Wortman J."/>
            <person name="Nusbaum C."/>
            <person name="Birren B."/>
        </authorList>
    </citation>
    <scope>NUCLEOTIDE SEQUENCE [LARGE SCALE GENOMIC DNA]</scope>
    <source>
        <strain evidence="4 5">CBS 650.93</strain>
    </source>
</reference>
<feature type="compositionally biased region" description="Basic and acidic residues" evidence="2">
    <location>
        <begin position="70"/>
        <end position="90"/>
    </location>
</feature>
<feature type="compositionally biased region" description="Low complexity" evidence="2">
    <location>
        <begin position="814"/>
        <end position="824"/>
    </location>
</feature>
<dbReference type="InterPro" id="IPR011993">
    <property type="entry name" value="PH-like_dom_sf"/>
</dbReference>
<feature type="region of interest" description="Disordered" evidence="2">
    <location>
        <begin position="69"/>
        <end position="134"/>
    </location>
</feature>
<evidence type="ECO:0000313" key="4">
    <source>
        <dbReference type="EMBL" id="KIX01530.1"/>
    </source>
</evidence>
<dbReference type="InterPro" id="IPR046868">
    <property type="entry name" value="BAR_4"/>
</dbReference>
<dbReference type="SUPFAM" id="SSF50729">
    <property type="entry name" value="PH domain-like"/>
    <property type="match status" value="1"/>
</dbReference>
<dbReference type="RefSeq" id="XP_013268666.1">
    <property type="nucleotide sequence ID" value="XM_013413212.1"/>
</dbReference>
<feature type="region of interest" description="Disordered" evidence="2">
    <location>
        <begin position="1"/>
        <end position="44"/>
    </location>
</feature>
<feature type="compositionally biased region" description="Polar residues" evidence="2">
    <location>
        <begin position="119"/>
        <end position="130"/>
    </location>
</feature>
<protein>
    <recommendedName>
        <fullName evidence="3">PH domain-containing protein</fullName>
    </recommendedName>
</protein>
<feature type="compositionally biased region" description="Polar residues" evidence="2">
    <location>
        <begin position="801"/>
        <end position="813"/>
    </location>
</feature>
<dbReference type="HOGENOM" id="CLU_006465_0_0_1"/>